<keyword evidence="1" id="KW-0812">Transmembrane</keyword>
<organism evidence="2 3">
    <name type="scientific">Panagrolaimus superbus</name>
    <dbReference type="NCBI Taxonomy" id="310955"/>
    <lineage>
        <taxon>Eukaryota</taxon>
        <taxon>Metazoa</taxon>
        <taxon>Ecdysozoa</taxon>
        <taxon>Nematoda</taxon>
        <taxon>Chromadorea</taxon>
        <taxon>Rhabditida</taxon>
        <taxon>Tylenchina</taxon>
        <taxon>Panagrolaimomorpha</taxon>
        <taxon>Panagrolaimoidea</taxon>
        <taxon>Panagrolaimidae</taxon>
        <taxon>Panagrolaimus</taxon>
    </lineage>
</organism>
<evidence type="ECO:0000313" key="3">
    <source>
        <dbReference type="WBParaSite" id="PSU_v2.g13467.t1"/>
    </source>
</evidence>
<sequence>MISWGTFTVLFIISFCTTLIYMMHHQQQSLNDSIEALPLFLIFVLRGFIGFLSSLSVIRKLEKKEGEFENNIDNKNFISLGALKVNHRFEKQNLVNIYPKMFEVSETVSLLHG</sequence>
<feature type="transmembrane region" description="Helical" evidence="1">
    <location>
        <begin position="36"/>
        <end position="58"/>
    </location>
</feature>
<proteinExistence type="predicted"/>
<dbReference type="WBParaSite" id="PSU_v2.g13467.t1">
    <property type="protein sequence ID" value="PSU_v2.g13467.t1"/>
    <property type="gene ID" value="PSU_v2.g13467"/>
</dbReference>
<dbReference type="AlphaFoldDB" id="A0A914XZS7"/>
<accession>A0A914XZS7</accession>
<evidence type="ECO:0000256" key="1">
    <source>
        <dbReference type="SAM" id="Phobius"/>
    </source>
</evidence>
<evidence type="ECO:0000313" key="2">
    <source>
        <dbReference type="Proteomes" id="UP000887577"/>
    </source>
</evidence>
<dbReference type="Proteomes" id="UP000887577">
    <property type="component" value="Unplaced"/>
</dbReference>
<keyword evidence="2" id="KW-1185">Reference proteome</keyword>
<reference evidence="3" key="1">
    <citation type="submission" date="2022-11" db="UniProtKB">
        <authorList>
            <consortium name="WormBaseParasite"/>
        </authorList>
    </citation>
    <scope>IDENTIFICATION</scope>
</reference>
<keyword evidence="1" id="KW-0472">Membrane</keyword>
<feature type="transmembrane region" description="Helical" evidence="1">
    <location>
        <begin position="7"/>
        <end position="24"/>
    </location>
</feature>
<keyword evidence="1" id="KW-1133">Transmembrane helix</keyword>
<name>A0A914XZS7_9BILA</name>
<protein>
    <submittedName>
        <fullName evidence="3">ATP synthase F0 subunit 8</fullName>
    </submittedName>
</protein>